<dbReference type="InParanoid" id="A0A1Z5JD48"/>
<accession>A0A1Z5JD48</accession>
<dbReference type="AlphaFoldDB" id="A0A1Z5JD48"/>
<evidence type="ECO:0000313" key="1">
    <source>
        <dbReference type="EMBL" id="GAX11934.1"/>
    </source>
</evidence>
<organism evidence="1 2">
    <name type="scientific">Fistulifera solaris</name>
    <name type="common">Oleaginous diatom</name>
    <dbReference type="NCBI Taxonomy" id="1519565"/>
    <lineage>
        <taxon>Eukaryota</taxon>
        <taxon>Sar</taxon>
        <taxon>Stramenopiles</taxon>
        <taxon>Ochrophyta</taxon>
        <taxon>Bacillariophyta</taxon>
        <taxon>Bacillariophyceae</taxon>
        <taxon>Bacillariophycidae</taxon>
        <taxon>Naviculales</taxon>
        <taxon>Naviculaceae</taxon>
        <taxon>Fistulifera</taxon>
    </lineage>
</organism>
<dbReference type="EMBL" id="BDSP01000048">
    <property type="protein sequence ID" value="GAX11934.1"/>
    <property type="molecule type" value="Genomic_DNA"/>
</dbReference>
<evidence type="ECO:0000313" key="2">
    <source>
        <dbReference type="Proteomes" id="UP000198406"/>
    </source>
</evidence>
<name>A0A1Z5JD48_FISSO</name>
<reference evidence="1 2" key="1">
    <citation type="journal article" date="2015" name="Plant Cell">
        <title>Oil accumulation by the oleaginous diatom Fistulifera solaris as revealed by the genome and transcriptome.</title>
        <authorList>
            <person name="Tanaka T."/>
            <person name="Maeda Y."/>
            <person name="Veluchamy A."/>
            <person name="Tanaka M."/>
            <person name="Abida H."/>
            <person name="Marechal E."/>
            <person name="Bowler C."/>
            <person name="Muto M."/>
            <person name="Sunaga Y."/>
            <person name="Tanaka M."/>
            <person name="Yoshino T."/>
            <person name="Taniguchi T."/>
            <person name="Fukuda Y."/>
            <person name="Nemoto M."/>
            <person name="Matsumoto M."/>
            <person name="Wong P.S."/>
            <person name="Aburatani S."/>
            <person name="Fujibuchi W."/>
        </authorList>
    </citation>
    <scope>NUCLEOTIDE SEQUENCE [LARGE SCALE GENOMIC DNA]</scope>
    <source>
        <strain evidence="1 2">JPCC DA0580</strain>
    </source>
</reference>
<proteinExistence type="predicted"/>
<dbReference type="Proteomes" id="UP000198406">
    <property type="component" value="Unassembled WGS sequence"/>
</dbReference>
<dbReference type="OrthoDB" id="39910at2759"/>
<protein>
    <submittedName>
        <fullName evidence="1">Uncharacterized protein</fullName>
    </submittedName>
</protein>
<comment type="caution">
    <text evidence="1">The sequence shown here is derived from an EMBL/GenBank/DDBJ whole genome shotgun (WGS) entry which is preliminary data.</text>
</comment>
<gene>
    <name evidence="1" type="ORF">FisN_8Lh020</name>
</gene>
<sequence length="440" mass="49312">MGEARNDVTLIEHAQLKSPPSEVINMNDYRPAKLPPKPASTSNWNPQQLRPPPAFYPLEKSTRVIEGATATEIAKRISDCLRTLSVHAQYNDETATANLLTDENVELHLCLWQTPVEYHPQGIMVELQRRKGDSIAFHRYSRSILDAAVMDSDYTPLDDFSAAKYRKVERMLSVEMNNRDLKEQENAIIAIEIAHSLLKKDRLDATLLGLESLCLLTDPRKTGHVTAVLAAHVVLLGSIQGISIEELGETPSDVMLDESPFQEIREHILNLVQFNRIVDMEEAADEVEESIDEEHHKVLHNLALAVLANSLDVIEQSDRFNDMDDNEPEDTKPRARLRTTSSNEVAEEFLNQAGEHSQRDILKTLVAELGKAEAKPHNATLSAKCIGSLLRASEEARKRAQELGAKQVVQTALDVGVRTHLKLETECKKVVTILQRPQQD</sequence>
<keyword evidence="2" id="KW-1185">Reference proteome</keyword>